<dbReference type="GO" id="GO:0022857">
    <property type="term" value="F:transmembrane transporter activity"/>
    <property type="evidence" value="ECO:0007669"/>
    <property type="project" value="InterPro"/>
</dbReference>
<organism evidence="7 8">
    <name type="scientific">Austropuccinia psidii MF-1</name>
    <dbReference type="NCBI Taxonomy" id="1389203"/>
    <lineage>
        <taxon>Eukaryota</taxon>
        <taxon>Fungi</taxon>
        <taxon>Dikarya</taxon>
        <taxon>Basidiomycota</taxon>
        <taxon>Pucciniomycotina</taxon>
        <taxon>Pucciniomycetes</taxon>
        <taxon>Pucciniales</taxon>
        <taxon>Sphaerophragmiaceae</taxon>
        <taxon>Austropuccinia</taxon>
    </lineage>
</organism>
<evidence type="ECO:0008006" key="9">
    <source>
        <dbReference type="Google" id="ProtNLM"/>
    </source>
</evidence>
<feature type="transmembrane region" description="Helical" evidence="6">
    <location>
        <begin position="251"/>
        <end position="268"/>
    </location>
</feature>
<proteinExistence type="predicted"/>
<dbReference type="Gene3D" id="1.20.1250.20">
    <property type="entry name" value="MFS general substrate transporter like domains"/>
    <property type="match status" value="2"/>
</dbReference>
<evidence type="ECO:0000256" key="1">
    <source>
        <dbReference type="ARBA" id="ARBA00004141"/>
    </source>
</evidence>
<feature type="transmembrane region" description="Helical" evidence="6">
    <location>
        <begin position="211"/>
        <end position="231"/>
    </location>
</feature>
<keyword evidence="3 6" id="KW-0812">Transmembrane</keyword>
<keyword evidence="4 6" id="KW-1133">Transmembrane helix</keyword>
<evidence type="ECO:0000256" key="2">
    <source>
        <dbReference type="ARBA" id="ARBA00022448"/>
    </source>
</evidence>
<evidence type="ECO:0000256" key="3">
    <source>
        <dbReference type="ARBA" id="ARBA00022692"/>
    </source>
</evidence>
<accession>A0A9Q3BER6</accession>
<evidence type="ECO:0000313" key="7">
    <source>
        <dbReference type="EMBL" id="MBW0463939.1"/>
    </source>
</evidence>
<feature type="transmembrane region" description="Helical" evidence="6">
    <location>
        <begin position="369"/>
        <end position="390"/>
    </location>
</feature>
<reference evidence="7" key="1">
    <citation type="submission" date="2021-03" db="EMBL/GenBank/DDBJ databases">
        <title>Draft genome sequence of rust myrtle Austropuccinia psidii MF-1, a brazilian biotype.</title>
        <authorList>
            <person name="Quecine M.C."/>
            <person name="Pachon D.M.R."/>
            <person name="Bonatelli M.L."/>
            <person name="Correr F.H."/>
            <person name="Franceschini L.M."/>
            <person name="Leite T.F."/>
            <person name="Margarido G.R.A."/>
            <person name="Almeida C.A."/>
            <person name="Ferrarezi J.A."/>
            <person name="Labate C.A."/>
        </authorList>
    </citation>
    <scope>NUCLEOTIDE SEQUENCE</scope>
    <source>
        <strain evidence="7">MF-1</strain>
    </source>
</reference>
<evidence type="ECO:0000313" key="8">
    <source>
        <dbReference type="Proteomes" id="UP000765509"/>
    </source>
</evidence>
<dbReference type="SUPFAM" id="SSF103473">
    <property type="entry name" value="MFS general substrate transporter"/>
    <property type="match status" value="1"/>
</dbReference>
<dbReference type="EMBL" id="AVOT02000662">
    <property type="protein sequence ID" value="MBW0463939.1"/>
    <property type="molecule type" value="Genomic_DNA"/>
</dbReference>
<evidence type="ECO:0000256" key="5">
    <source>
        <dbReference type="ARBA" id="ARBA00023136"/>
    </source>
</evidence>
<feature type="transmembrane region" description="Helical" evidence="6">
    <location>
        <begin position="304"/>
        <end position="324"/>
    </location>
</feature>
<dbReference type="InterPro" id="IPR011701">
    <property type="entry name" value="MFS"/>
</dbReference>
<name>A0A9Q3BER6_9BASI</name>
<feature type="transmembrane region" description="Helical" evidence="6">
    <location>
        <begin position="275"/>
        <end position="292"/>
    </location>
</feature>
<evidence type="ECO:0000256" key="4">
    <source>
        <dbReference type="ARBA" id="ARBA00022989"/>
    </source>
</evidence>
<dbReference type="AlphaFoldDB" id="A0A9Q3BER6"/>
<sequence length="441" mass="49215">MKDIKEVDNSDTLSFETAEEFQFTKNYVEGKSAKGSIRRLDFSYSGLLAARIFLGFAEGERLCDLLTIIDILIRKMFSGNFIGGMGPAIVLHLSSFYTRRELQLRLALYLSSASLAGAFSGLLAYGIIRLDGVSNLAGWSWIFILEGLFTSCFGILSFFTFPASIETNKFLTTSDKAILKERLLRDRPNLADENQTFSWSDIVASLTSVHVVINSISHFMVGTNVLSLVYFQPTIIKSLGFSEARTQLISFPPYLVAFVLTLVTAFFSDRYKARSFTAGACTLLSLAGFLMFRLSEPSQKSIKYSSLFLSISGSQAAVSSLNAWQANNSEGHYRRACSIAVAFVAVNLGGIFSTWIFPSSEKPQYKTGSTINAYFAAGILINILINFFWLRCANLYKSKNSDMLLAGYRLHDQSDVIMDFKEKKRAWAELGDRHPDFVYSY</sequence>
<dbReference type="FunFam" id="1.20.1250.20:FF:000013">
    <property type="entry name" value="MFS general substrate transporter"/>
    <property type="match status" value="1"/>
</dbReference>
<dbReference type="InterPro" id="IPR036259">
    <property type="entry name" value="MFS_trans_sf"/>
</dbReference>
<keyword evidence="2" id="KW-0813">Transport</keyword>
<feature type="transmembrane region" description="Helical" evidence="6">
    <location>
        <begin position="106"/>
        <end position="128"/>
    </location>
</feature>
<dbReference type="PANTHER" id="PTHR43791">
    <property type="entry name" value="PERMEASE-RELATED"/>
    <property type="match status" value="1"/>
</dbReference>
<dbReference type="PANTHER" id="PTHR43791:SF85">
    <property type="entry name" value="TRANSPORTER, PUTATIVE (AFU_ORTHOLOGUE AFUA_6G00710)-RELATED"/>
    <property type="match status" value="1"/>
</dbReference>
<protein>
    <recommendedName>
        <fullName evidence="9">Major facilitator superfamily (MFS) profile domain-containing protein</fullName>
    </recommendedName>
</protein>
<feature type="transmembrane region" description="Helical" evidence="6">
    <location>
        <begin position="336"/>
        <end position="357"/>
    </location>
</feature>
<comment type="caution">
    <text evidence="7">The sequence shown here is derived from an EMBL/GenBank/DDBJ whole genome shotgun (WGS) entry which is preliminary data.</text>
</comment>
<dbReference type="GO" id="GO:0016020">
    <property type="term" value="C:membrane"/>
    <property type="evidence" value="ECO:0007669"/>
    <property type="project" value="UniProtKB-SubCell"/>
</dbReference>
<comment type="subcellular location">
    <subcellularLocation>
        <location evidence="1">Membrane</location>
        <topology evidence="1">Multi-pass membrane protein</topology>
    </subcellularLocation>
</comment>
<keyword evidence="5 6" id="KW-0472">Membrane</keyword>
<feature type="transmembrane region" description="Helical" evidence="6">
    <location>
        <begin position="140"/>
        <end position="161"/>
    </location>
</feature>
<dbReference type="OrthoDB" id="2985014at2759"/>
<evidence type="ECO:0000256" key="6">
    <source>
        <dbReference type="SAM" id="Phobius"/>
    </source>
</evidence>
<gene>
    <name evidence="7" type="ORF">O181_003654</name>
</gene>
<dbReference type="Proteomes" id="UP000765509">
    <property type="component" value="Unassembled WGS sequence"/>
</dbReference>
<dbReference type="Pfam" id="PF07690">
    <property type="entry name" value="MFS_1"/>
    <property type="match status" value="1"/>
</dbReference>
<keyword evidence="8" id="KW-1185">Reference proteome</keyword>